<dbReference type="AlphaFoldDB" id="A0AAE0NPR8"/>
<gene>
    <name evidence="2" type="ORF">B0H63DRAFT_543811</name>
</gene>
<organism evidence="2 3">
    <name type="scientific">Podospora didyma</name>
    <dbReference type="NCBI Taxonomy" id="330526"/>
    <lineage>
        <taxon>Eukaryota</taxon>
        <taxon>Fungi</taxon>
        <taxon>Dikarya</taxon>
        <taxon>Ascomycota</taxon>
        <taxon>Pezizomycotina</taxon>
        <taxon>Sordariomycetes</taxon>
        <taxon>Sordariomycetidae</taxon>
        <taxon>Sordariales</taxon>
        <taxon>Podosporaceae</taxon>
        <taxon>Podospora</taxon>
    </lineage>
</organism>
<dbReference type="EMBL" id="JAULSW010000004">
    <property type="protein sequence ID" value="KAK3385472.1"/>
    <property type="molecule type" value="Genomic_DNA"/>
</dbReference>
<evidence type="ECO:0000313" key="3">
    <source>
        <dbReference type="Proteomes" id="UP001285441"/>
    </source>
</evidence>
<sequence>MRLTRIAALAASCGLASSSLAPSGRSIFKRSDYDVCNADRKLEGQACPPTSAGSWAAPLFPFAGFTTKSAKVTWKLKGNFLAPARLDDPASQYRTYLWAKPKHCGPASLQAPFPGELEPVGGGAVVSFNQAYPCTNYMDTPEGNTCTAWDTSYTYIEGTYRCSKCEPNHPTPSKQCEVGTAFGYQEPVQGVQKSFDLSTQPGKGCCPQWGWFDTPTLAEPQSGINGPLLVEAGRDKWSKPAIRVGIWTASANATGMTVLYKMNPPYTLTESFIDLVRIPIDNCIHYSLKVLAIPPSTIYTSSTLKYSTCGERSRAALVVKDRSASGQQMGKDFDRDSVFDYVRGGVEKGLRDSTCTSCTFSGDFSSCWTAAMHHHDAQRLLQARAAVSQLTASAPTAANYRVLHPALRRQVDRHGLYANLQREELIG</sequence>
<evidence type="ECO:0000256" key="1">
    <source>
        <dbReference type="SAM" id="SignalP"/>
    </source>
</evidence>
<accession>A0AAE0NPR8</accession>
<reference evidence="2" key="2">
    <citation type="submission" date="2023-06" db="EMBL/GenBank/DDBJ databases">
        <authorList>
            <consortium name="Lawrence Berkeley National Laboratory"/>
            <person name="Haridas S."/>
            <person name="Hensen N."/>
            <person name="Bonometti L."/>
            <person name="Westerberg I."/>
            <person name="Brannstrom I.O."/>
            <person name="Guillou S."/>
            <person name="Cros-Aarteil S."/>
            <person name="Calhoun S."/>
            <person name="Kuo A."/>
            <person name="Mondo S."/>
            <person name="Pangilinan J."/>
            <person name="Riley R."/>
            <person name="LaButti K."/>
            <person name="Andreopoulos B."/>
            <person name="Lipzen A."/>
            <person name="Chen C."/>
            <person name="Yanf M."/>
            <person name="Daum C."/>
            <person name="Ng V."/>
            <person name="Clum A."/>
            <person name="Steindorff A."/>
            <person name="Ohm R."/>
            <person name="Martin F."/>
            <person name="Silar P."/>
            <person name="Natvig D."/>
            <person name="Lalanne C."/>
            <person name="Gautier V."/>
            <person name="Ament-velasquez S.L."/>
            <person name="Kruys A."/>
            <person name="Hutchinson M.I."/>
            <person name="Powell A.J."/>
            <person name="Barry K."/>
            <person name="Miller A.N."/>
            <person name="Grigoriev I.V."/>
            <person name="Debuchy R."/>
            <person name="Gladieux P."/>
            <person name="Thoren M.H."/>
            <person name="Johannesson H."/>
        </authorList>
    </citation>
    <scope>NUCLEOTIDE SEQUENCE</scope>
    <source>
        <strain evidence="2">CBS 232.78</strain>
    </source>
</reference>
<feature type="signal peptide" evidence="1">
    <location>
        <begin position="1"/>
        <end position="18"/>
    </location>
</feature>
<protein>
    <submittedName>
        <fullName evidence="2">Uncharacterized protein</fullName>
    </submittedName>
</protein>
<dbReference type="Proteomes" id="UP001285441">
    <property type="component" value="Unassembled WGS sequence"/>
</dbReference>
<keyword evidence="1" id="KW-0732">Signal</keyword>
<keyword evidence="3" id="KW-1185">Reference proteome</keyword>
<feature type="chain" id="PRO_5041937749" evidence="1">
    <location>
        <begin position="19"/>
        <end position="427"/>
    </location>
</feature>
<reference evidence="2" key="1">
    <citation type="journal article" date="2023" name="Mol. Phylogenet. Evol.">
        <title>Genome-scale phylogeny and comparative genomics of the fungal order Sordariales.</title>
        <authorList>
            <person name="Hensen N."/>
            <person name="Bonometti L."/>
            <person name="Westerberg I."/>
            <person name="Brannstrom I.O."/>
            <person name="Guillou S."/>
            <person name="Cros-Aarteil S."/>
            <person name="Calhoun S."/>
            <person name="Haridas S."/>
            <person name="Kuo A."/>
            <person name="Mondo S."/>
            <person name="Pangilinan J."/>
            <person name="Riley R."/>
            <person name="LaButti K."/>
            <person name="Andreopoulos B."/>
            <person name="Lipzen A."/>
            <person name="Chen C."/>
            <person name="Yan M."/>
            <person name="Daum C."/>
            <person name="Ng V."/>
            <person name="Clum A."/>
            <person name="Steindorff A."/>
            <person name="Ohm R.A."/>
            <person name="Martin F."/>
            <person name="Silar P."/>
            <person name="Natvig D.O."/>
            <person name="Lalanne C."/>
            <person name="Gautier V."/>
            <person name="Ament-Velasquez S.L."/>
            <person name="Kruys A."/>
            <person name="Hutchinson M.I."/>
            <person name="Powell A.J."/>
            <person name="Barry K."/>
            <person name="Miller A.N."/>
            <person name="Grigoriev I.V."/>
            <person name="Debuchy R."/>
            <person name="Gladieux P."/>
            <person name="Hiltunen Thoren M."/>
            <person name="Johannesson H."/>
        </authorList>
    </citation>
    <scope>NUCLEOTIDE SEQUENCE</scope>
    <source>
        <strain evidence="2">CBS 232.78</strain>
    </source>
</reference>
<name>A0AAE0NPR8_9PEZI</name>
<comment type="caution">
    <text evidence="2">The sequence shown here is derived from an EMBL/GenBank/DDBJ whole genome shotgun (WGS) entry which is preliminary data.</text>
</comment>
<proteinExistence type="predicted"/>
<evidence type="ECO:0000313" key="2">
    <source>
        <dbReference type="EMBL" id="KAK3385472.1"/>
    </source>
</evidence>